<feature type="domain" description="POTRA" evidence="13">
    <location>
        <begin position="102"/>
        <end position="156"/>
    </location>
</feature>
<reference evidence="15 16" key="1">
    <citation type="submission" date="2018-05" db="EMBL/GenBank/DDBJ databases">
        <title>Vibrio limimaris sp. nov., isolated from marine sediment.</title>
        <authorList>
            <person name="Li C.-M."/>
        </authorList>
    </citation>
    <scope>NUCLEOTIDE SEQUENCE [LARGE SCALE GENOMIC DNA]</scope>
    <source>
        <strain evidence="15 16">E4404</strain>
    </source>
</reference>
<evidence type="ECO:0000259" key="13">
    <source>
        <dbReference type="Pfam" id="PF07244"/>
    </source>
</evidence>
<evidence type="ECO:0000256" key="10">
    <source>
        <dbReference type="ARBA" id="ARBA00093548"/>
    </source>
</evidence>
<dbReference type="AlphaFoldDB" id="A0A2U3BA78"/>
<dbReference type="PANTHER" id="PTHR12815">
    <property type="entry name" value="SORTING AND ASSEMBLY MACHINERY SAMM50 PROTEIN FAMILY MEMBER"/>
    <property type="match status" value="1"/>
</dbReference>
<evidence type="ECO:0000259" key="12">
    <source>
        <dbReference type="Pfam" id="PF01103"/>
    </source>
</evidence>
<feature type="signal peptide" evidence="11">
    <location>
        <begin position="1"/>
        <end position="20"/>
    </location>
</feature>
<organism evidence="15 16">
    <name type="scientific">Vibrio albus</name>
    <dbReference type="NCBI Taxonomy" id="2200953"/>
    <lineage>
        <taxon>Bacteria</taxon>
        <taxon>Pseudomonadati</taxon>
        <taxon>Pseudomonadota</taxon>
        <taxon>Gammaproteobacteria</taxon>
        <taxon>Vibrionales</taxon>
        <taxon>Vibrionaceae</taxon>
        <taxon>Vibrio</taxon>
    </lineage>
</organism>
<evidence type="ECO:0000256" key="6">
    <source>
        <dbReference type="ARBA" id="ARBA00022729"/>
    </source>
</evidence>
<dbReference type="InterPro" id="IPR010827">
    <property type="entry name" value="BamA/TamA_POTRA"/>
</dbReference>
<comment type="subunit">
    <text evidence="10">Interacts with TamB to form the translocation and assembly module (TAM).</text>
</comment>
<feature type="domain" description="TamA POTRA" evidence="14">
    <location>
        <begin position="24"/>
        <end position="91"/>
    </location>
</feature>
<dbReference type="InterPro" id="IPR000184">
    <property type="entry name" value="Bac_surfAg_D15"/>
</dbReference>
<keyword evidence="6 11" id="KW-0732">Signal</keyword>
<dbReference type="Pfam" id="PF01103">
    <property type="entry name" value="Omp85"/>
    <property type="match status" value="1"/>
</dbReference>
<evidence type="ECO:0000313" key="16">
    <source>
        <dbReference type="Proteomes" id="UP000245362"/>
    </source>
</evidence>
<gene>
    <name evidence="15" type="ORF">DI392_09230</name>
</gene>
<dbReference type="RefSeq" id="WP_109319625.1">
    <property type="nucleotide sequence ID" value="NZ_QFWT01000004.1"/>
</dbReference>
<dbReference type="PANTHER" id="PTHR12815:SF47">
    <property type="entry name" value="TRANSLOCATION AND ASSEMBLY MODULE SUBUNIT TAMA"/>
    <property type="match status" value="1"/>
</dbReference>
<dbReference type="GO" id="GO:0009279">
    <property type="term" value="C:cell outer membrane"/>
    <property type="evidence" value="ECO:0007669"/>
    <property type="project" value="UniProtKB-SubCell"/>
</dbReference>
<accession>A0A2U3BA78</accession>
<comment type="subcellular location">
    <subcellularLocation>
        <location evidence="1">Cell outer membrane</location>
    </subcellularLocation>
</comment>
<evidence type="ECO:0000256" key="5">
    <source>
        <dbReference type="ARBA" id="ARBA00022692"/>
    </source>
</evidence>
<evidence type="ECO:0000256" key="3">
    <source>
        <dbReference type="ARBA" id="ARBA00015419"/>
    </source>
</evidence>
<dbReference type="GO" id="GO:0097347">
    <property type="term" value="C:TAM protein secretion complex"/>
    <property type="evidence" value="ECO:0007669"/>
    <property type="project" value="TreeGrafter"/>
</dbReference>
<name>A0A2U3BA78_9VIBR</name>
<feature type="domain" description="POTRA" evidence="13">
    <location>
        <begin position="182"/>
        <end position="239"/>
    </location>
</feature>
<dbReference type="InterPro" id="IPR039910">
    <property type="entry name" value="D15-like"/>
</dbReference>
<evidence type="ECO:0000256" key="1">
    <source>
        <dbReference type="ARBA" id="ARBA00004442"/>
    </source>
</evidence>
<keyword evidence="16" id="KW-1185">Reference proteome</keyword>
<dbReference type="Pfam" id="PF17243">
    <property type="entry name" value="POTRA_TamA_1"/>
    <property type="match status" value="1"/>
</dbReference>
<dbReference type="GO" id="GO:0009306">
    <property type="term" value="P:protein secretion"/>
    <property type="evidence" value="ECO:0007669"/>
    <property type="project" value="TreeGrafter"/>
</dbReference>
<feature type="domain" description="Bacterial surface antigen (D15)" evidence="12">
    <location>
        <begin position="266"/>
        <end position="567"/>
    </location>
</feature>
<comment type="similarity">
    <text evidence="2">Belongs to the TamA family.</text>
</comment>
<evidence type="ECO:0000256" key="11">
    <source>
        <dbReference type="SAM" id="SignalP"/>
    </source>
</evidence>
<proteinExistence type="inferred from homology"/>
<sequence>MIKRRLFCLLFLQCIPAARADTSLTINELEGGLRSNVDTYLSAINPEEYSTSLRFRSRLEKRIKQALRAMGYYHPDIRFHTEEDGLVVTITSGEPVIIEEIDIVLSGEMTSDDDVAALLEQSALQPGSVLNHGDYEALKSGIRNLALAKGYFDGSFSLAELRVAPELNQAFIHLHYNSGDRYHFGATSIKGGQIEESRVRSLIPYQQGDPYRASGIAQLNHNLSDTGWFSSVSVEPDLQDINGDGVLPMRVTLVPAARNQLETGIGYSTDVGPRASVNWKKPWVNPSGHSFDSSLSVSAPEQIATFGYQIPLEDALNEYYRVELGIKKLDDNDTQSLESNLKLERHWLLESGWNQTMSVRYLYEDYKQGSEEDELQMVLPGIAYSRTRIYEKDGMLPMRGNKQSVSVEVADDSLISPASLLRMQGQTAWIGSIGQNHRGFARLGISANLVDNIEDIPPSLRFFAGGDNSLRGYDYQSVSPVDEDGELIGAKYMATGTLEYQYRLTGNWWLATFVDAGDAWSESSPELKKGLGAGIRWVSPVGPVRLDFAWGQDEFADHQLKIHFTLGPEL</sequence>
<keyword evidence="5" id="KW-0812">Transmembrane</keyword>
<evidence type="ECO:0000256" key="2">
    <source>
        <dbReference type="ARBA" id="ARBA00010248"/>
    </source>
</evidence>
<evidence type="ECO:0000259" key="14">
    <source>
        <dbReference type="Pfam" id="PF17243"/>
    </source>
</evidence>
<feature type="chain" id="PRO_5015422014" description="Translocation and assembly module subunit TamA" evidence="11">
    <location>
        <begin position="21"/>
        <end position="570"/>
    </location>
</feature>
<dbReference type="Proteomes" id="UP000245362">
    <property type="component" value="Unassembled WGS sequence"/>
</dbReference>
<dbReference type="EMBL" id="QFWT01000004">
    <property type="protein sequence ID" value="PWI33634.1"/>
    <property type="molecule type" value="Genomic_DNA"/>
</dbReference>
<evidence type="ECO:0000256" key="7">
    <source>
        <dbReference type="ARBA" id="ARBA00023136"/>
    </source>
</evidence>
<evidence type="ECO:0000256" key="9">
    <source>
        <dbReference type="ARBA" id="ARBA00033063"/>
    </source>
</evidence>
<keyword evidence="8" id="KW-0998">Cell outer membrane</keyword>
<evidence type="ECO:0000313" key="15">
    <source>
        <dbReference type="EMBL" id="PWI33634.1"/>
    </source>
</evidence>
<keyword evidence="7" id="KW-0472">Membrane</keyword>
<dbReference type="InterPro" id="IPR035243">
    <property type="entry name" value="TamA_POTRA_Dom_1"/>
</dbReference>
<dbReference type="OrthoDB" id="9769707at2"/>
<keyword evidence="4" id="KW-1134">Transmembrane beta strand</keyword>
<dbReference type="Gene3D" id="2.40.160.50">
    <property type="entry name" value="membrane protein fhac: a member of the omp85/tpsb transporter family"/>
    <property type="match status" value="1"/>
</dbReference>
<evidence type="ECO:0000256" key="8">
    <source>
        <dbReference type="ARBA" id="ARBA00023237"/>
    </source>
</evidence>
<evidence type="ECO:0000256" key="4">
    <source>
        <dbReference type="ARBA" id="ARBA00022452"/>
    </source>
</evidence>
<dbReference type="Gene3D" id="3.10.20.310">
    <property type="entry name" value="membrane protein fhac"/>
    <property type="match status" value="3"/>
</dbReference>
<dbReference type="Pfam" id="PF07244">
    <property type="entry name" value="POTRA"/>
    <property type="match status" value="2"/>
</dbReference>
<comment type="caution">
    <text evidence="15">The sequence shown here is derived from an EMBL/GenBank/DDBJ whole genome shotgun (WGS) entry which is preliminary data.</text>
</comment>
<protein>
    <recommendedName>
        <fullName evidence="3">Translocation and assembly module subunit TamA</fullName>
    </recommendedName>
    <alternativeName>
        <fullName evidence="9">Autotransporter assembly factor TamA</fullName>
    </alternativeName>
</protein>